<evidence type="ECO:0000256" key="6">
    <source>
        <dbReference type="SAM" id="SignalP"/>
    </source>
</evidence>
<sequence length="1446" mass="150038">MRVINTGRSNRLLTVILQLGLLMLLAASAQAGRTINSATVNGGSSATVAPGASITVTLNVTTDGNGSNNDWESTDWLIGTSSSGSYTCNNHADNTFTGTHTESFTITAPSTPGTYNAYFWASHNDSCGGSGSNLFTLTNAITVSTGTTCSAETVADNFDSVSFSQNDGSRNWSGDWQEIGESDGASAGFVRVRNDSCSSGNCLRLGVISSEPAQSFSNVGASREVDLSGATTATLTFNYRTGVIQNSETVSLQVSANGGSSWTTLRTYTVSSTNSSATAESVDLSSYIASNTQIRFLASGSNAIVGFYADDIEISYDPCSTLLAEWRLDETSWNGTSDEVVDSEGSNHGVANSADTASGLLCNAADLSAAGTSDYISLGSGALNGATDFTISAWIKTSNSGSQALISGANSSQANELIMWFPSATSFEPWLKGVDPSSISIGNIADNQWHHLVWTRSGSQNCIYRDASLQGCTSGSTSALNIDSGGLILGQEQDSVGGGFDLGQDWRGLVDELLIFNEAVSASQITSIYNNTLAGDNWDGTERDCPSGSCSVTYSDDFSAASFTNSSGSVNWSGGWTEHDTASTGAAAGYVSISGGKLHLQNYTPSESSSRPGVARGFSLADASEAVVSYSYSLTDAVDSDDSVLVEISDDGGSSWTTIDTITGLGGGSHSNSISLSSFSSISFTNNMQISIRISGNINSGSCCYGGSNEIISFEFVTITTQEPCSASDVDHYAISHSGQGVTCEAESITITAHDSSEGTVEPGNSVSLTLNTGTGIGDWSLITGNGSLANGTAGDGIASYSWGSGESAVVLALAHPAVTTAPHMDIDLVDNNSATDKDGDGTEDPKLAFSDAGFRFYGAGVANNIGNQIAGKESNLAPGNQTIEIRAVQTNTDTGACEARLTNTQIVQMAYQCRNPATCQGDNKLTLNDSTTLRANPATGVTNYSNVSLNFGSNGQASFTFDYSDAGLIQLHASKTLAASGEDPQVTLSGSSNEFVVRPFGFHIDVPGNPAAISAAGDPFKAAGEAFAATVTAVLWASGDDSDSDGVPDSGADLSDNGVTANFGQESTAETVTLTQGLVLPTNGTNPALSNGTFSGFSAGASTKSNLSWSEVGIISLTANVTDGSYLGAGAVTGTLPYVGRFYPSHFRLSAATLTNRTDLASCSSSSFTYMGEPFGVQYSLSAENSSGVITRNYAGNFAKLDTSGELNLGAVDGTTDLSSRLTLDSASIVWPALDHTGAGTAAIDLNLRIDRDSLPDGPFAALSVGTAPNDEDAQLNSFDLDVSGDTFFDHGLLGSTRIRYGRLLVGNTFGPETEDLEVPLQLEYFDGINFILNTDDSCTTYINTSTSLDHSNYGSDNLEAGDTSVTSPNTETEVVAGQSPSSAPLVLSAPGVGNEGQVDLIYAAPSWLEFDWFGGGDTDPRGQATFGRYRGNDRMIFWQENFSQ</sequence>
<feature type="signal peptide" evidence="6">
    <location>
        <begin position="1"/>
        <end position="31"/>
    </location>
</feature>
<evidence type="ECO:0000313" key="9">
    <source>
        <dbReference type="Proteomes" id="UP000253769"/>
    </source>
</evidence>
<dbReference type="SMART" id="SM00159">
    <property type="entry name" value="PTX"/>
    <property type="match status" value="1"/>
</dbReference>
<dbReference type="OrthoDB" id="9790247at2"/>
<dbReference type="Proteomes" id="UP000253769">
    <property type="component" value="Unassembled WGS sequence"/>
</dbReference>
<dbReference type="InterPro" id="IPR051360">
    <property type="entry name" value="Neuronal_Pentraxin_Related"/>
</dbReference>
<dbReference type="Pfam" id="PF20419">
    <property type="entry name" value="DUF6701"/>
    <property type="match status" value="1"/>
</dbReference>
<evidence type="ECO:0000256" key="5">
    <source>
        <dbReference type="ARBA" id="ARBA00023180"/>
    </source>
</evidence>
<keyword evidence="5" id="KW-0325">Glycoprotein</keyword>
<comment type="cofactor">
    <cofactor evidence="1">
        <name>Ca(2+)</name>
        <dbReference type="ChEBI" id="CHEBI:29108"/>
    </cofactor>
</comment>
<keyword evidence="9" id="KW-1185">Reference proteome</keyword>
<reference evidence="8 9" key="1">
    <citation type="submission" date="2018-07" db="EMBL/GenBank/DDBJ databases">
        <title>Motiliproteus coralliicola sp. nov., a bacterium isolated from Coral.</title>
        <authorList>
            <person name="Wang G."/>
        </authorList>
    </citation>
    <scope>NUCLEOTIDE SEQUENCE [LARGE SCALE GENOMIC DNA]</scope>
    <source>
        <strain evidence="8 9">C34</strain>
    </source>
</reference>
<dbReference type="Gene3D" id="2.60.120.260">
    <property type="entry name" value="Galactose-binding domain-like"/>
    <property type="match status" value="2"/>
</dbReference>
<dbReference type="InterPro" id="IPR013320">
    <property type="entry name" value="ConA-like_dom_sf"/>
</dbReference>
<dbReference type="Pfam" id="PF13385">
    <property type="entry name" value="Laminin_G_3"/>
    <property type="match status" value="1"/>
</dbReference>
<evidence type="ECO:0000313" key="8">
    <source>
        <dbReference type="EMBL" id="RDE22828.1"/>
    </source>
</evidence>
<dbReference type="SUPFAM" id="SSF49899">
    <property type="entry name" value="Concanavalin A-like lectins/glucanases"/>
    <property type="match status" value="1"/>
</dbReference>
<gene>
    <name evidence="8" type="ORF">DV711_09685</name>
</gene>
<dbReference type="InterPro" id="IPR001759">
    <property type="entry name" value="PTX_dom"/>
</dbReference>
<dbReference type="EMBL" id="QQOH01000002">
    <property type="protein sequence ID" value="RDE22828.1"/>
    <property type="molecule type" value="Genomic_DNA"/>
</dbReference>
<dbReference type="PANTHER" id="PTHR19277">
    <property type="entry name" value="PENTRAXIN"/>
    <property type="match status" value="1"/>
</dbReference>
<evidence type="ECO:0000256" key="1">
    <source>
        <dbReference type="ARBA" id="ARBA00001913"/>
    </source>
</evidence>
<evidence type="ECO:0000256" key="4">
    <source>
        <dbReference type="ARBA" id="ARBA00023157"/>
    </source>
</evidence>
<keyword evidence="3" id="KW-0106">Calcium</keyword>
<dbReference type="GO" id="GO:0046872">
    <property type="term" value="F:metal ion binding"/>
    <property type="evidence" value="ECO:0007669"/>
    <property type="project" value="UniProtKB-KW"/>
</dbReference>
<evidence type="ECO:0000256" key="3">
    <source>
        <dbReference type="ARBA" id="ARBA00022837"/>
    </source>
</evidence>
<feature type="domain" description="Pentraxin (PTX)" evidence="7">
    <location>
        <begin position="364"/>
        <end position="557"/>
    </location>
</feature>
<evidence type="ECO:0000256" key="2">
    <source>
        <dbReference type="ARBA" id="ARBA00022723"/>
    </source>
</evidence>
<keyword evidence="6" id="KW-0732">Signal</keyword>
<organism evidence="8 9">
    <name type="scientific">Motiliproteus coralliicola</name>
    <dbReference type="NCBI Taxonomy" id="2283196"/>
    <lineage>
        <taxon>Bacteria</taxon>
        <taxon>Pseudomonadati</taxon>
        <taxon>Pseudomonadota</taxon>
        <taxon>Gammaproteobacteria</taxon>
        <taxon>Oceanospirillales</taxon>
        <taxon>Oceanospirillaceae</taxon>
        <taxon>Motiliproteus</taxon>
    </lineage>
</organism>
<dbReference type="Gene3D" id="2.60.120.200">
    <property type="match status" value="1"/>
</dbReference>
<keyword evidence="2" id="KW-0479">Metal-binding</keyword>
<evidence type="ECO:0000259" key="7">
    <source>
        <dbReference type="SMART" id="SM00159"/>
    </source>
</evidence>
<dbReference type="PANTHER" id="PTHR19277:SF125">
    <property type="entry name" value="B6"/>
    <property type="match status" value="1"/>
</dbReference>
<proteinExistence type="predicted"/>
<name>A0A369WL70_9GAMM</name>
<comment type="caution">
    <text evidence="8">The sequence shown here is derived from an EMBL/GenBank/DDBJ whole genome shotgun (WGS) entry which is preliminary data.</text>
</comment>
<keyword evidence="4" id="KW-1015">Disulfide bond</keyword>
<protein>
    <recommendedName>
        <fullName evidence="7">Pentraxin (PTX) domain-containing protein</fullName>
    </recommendedName>
</protein>
<accession>A0A369WL70</accession>
<feature type="chain" id="PRO_5016992983" description="Pentraxin (PTX) domain-containing protein" evidence="6">
    <location>
        <begin position="32"/>
        <end position="1446"/>
    </location>
</feature>
<dbReference type="InterPro" id="IPR046524">
    <property type="entry name" value="DUF6701"/>
</dbReference>